<gene>
    <name evidence="5" type="ORF">K6K13_13595</name>
</gene>
<evidence type="ECO:0000256" key="3">
    <source>
        <dbReference type="ARBA" id="ARBA00023054"/>
    </source>
</evidence>
<feature type="coiled-coil region" evidence="4">
    <location>
        <begin position="5"/>
        <end position="32"/>
    </location>
</feature>
<proteinExistence type="predicted"/>
<evidence type="ECO:0000256" key="4">
    <source>
        <dbReference type="SAM" id="Coils"/>
    </source>
</evidence>
<evidence type="ECO:0000256" key="2">
    <source>
        <dbReference type="ARBA" id="ARBA00023016"/>
    </source>
</evidence>
<organism evidence="5 6">
    <name type="scientific">Symbiopectobacterium purcellii</name>
    <dbReference type="NCBI Taxonomy" id="2871826"/>
    <lineage>
        <taxon>Bacteria</taxon>
        <taxon>Pseudomonadati</taxon>
        <taxon>Pseudomonadota</taxon>
        <taxon>Gammaproteobacteria</taxon>
        <taxon>Enterobacterales</taxon>
        <taxon>Enterobacteriaceae</taxon>
    </lineage>
</organism>
<dbReference type="InterPro" id="IPR019732">
    <property type="entry name" value="SigmaS_Anti-adapt_IraP"/>
</dbReference>
<sequence length="86" mass="9730">MNTLLSQLLIKLAQKEADEKRLQTRVASLEMLVSAVISTMDDHKLIKLKGEIDLLVRRETMPVGERDDVYLLLRNISGMASIHSPE</sequence>
<evidence type="ECO:0000256" key="1">
    <source>
        <dbReference type="ARBA" id="ARBA00022490"/>
    </source>
</evidence>
<keyword evidence="3 4" id="KW-0175">Coiled coil</keyword>
<dbReference type="RefSeq" id="WP_222157499.1">
    <property type="nucleotide sequence ID" value="NZ_CP081864.1"/>
</dbReference>
<reference evidence="5 6" key="1">
    <citation type="submission" date="2021-08" db="EMBL/GenBank/DDBJ databases">
        <title>Culture and genomic analysis of Symbiopectobacterium purcellii sp. nov. gen. nov., isolated from the leafhopper Empoasca decipiens.</title>
        <authorList>
            <person name="Nadal-Jimenez P."/>
            <person name="Siozios S."/>
            <person name="Halliday N."/>
            <person name="Camara M."/>
            <person name="Hurst G.D.D."/>
        </authorList>
    </citation>
    <scope>NUCLEOTIDE SEQUENCE [LARGE SCALE GENOMIC DNA]</scope>
    <source>
        <strain evidence="5 6">SyEd1</strain>
    </source>
</reference>
<protein>
    <submittedName>
        <fullName evidence="5">Anti-adapter protein IraP</fullName>
    </submittedName>
</protein>
<keyword evidence="6" id="KW-1185">Reference proteome</keyword>
<dbReference type="Pfam" id="PF10796">
    <property type="entry name" value="Anti-adapt_IraP"/>
    <property type="match status" value="1"/>
</dbReference>
<dbReference type="EMBL" id="CP081864">
    <property type="protein sequence ID" value="QZN94376.1"/>
    <property type="molecule type" value="Genomic_DNA"/>
</dbReference>
<accession>A0ABX9AHT7</accession>
<dbReference type="Proteomes" id="UP000825886">
    <property type="component" value="Chromosome"/>
</dbReference>
<name>A0ABX9AHT7_9ENTR</name>
<evidence type="ECO:0000313" key="6">
    <source>
        <dbReference type="Proteomes" id="UP000825886"/>
    </source>
</evidence>
<keyword evidence="1" id="KW-0963">Cytoplasm</keyword>
<evidence type="ECO:0000313" key="5">
    <source>
        <dbReference type="EMBL" id="QZN94376.1"/>
    </source>
</evidence>
<keyword evidence="2" id="KW-0346">Stress response</keyword>